<evidence type="ECO:0000313" key="1">
    <source>
        <dbReference type="EMBL" id="KAF7364141.1"/>
    </source>
</evidence>
<reference evidence="1" key="1">
    <citation type="submission" date="2020-05" db="EMBL/GenBank/DDBJ databases">
        <title>Mycena genomes resolve the evolution of fungal bioluminescence.</title>
        <authorList>
            <person name="Tsai I.J."/>
        </authorList>
    </citation>
    <scope>NUCLEOTIDE SEQUENCE</scope>
    <source>
        <strain evidence="1">160909Yilan</strain>
    </source>
</reference>
<comment type="caution">
    <text evidence="1">The sequence shown here is derived from an EMBL/GenBank/DDBJ whole genome shotgun (WGS) entry which is preliminary data.</text>
</comment>
<protein>
    <submittedName>
        <fullName evidence="1">Uncharacterized protein</fullName>
    </submittedName>
</protein>
<keyword evidence="2" id="KW-1185">Reference proteome</keyword>
<dbReference type="Proteomes" id="UP000623467">
    <property type="component" value="Unassembled WGS sequence"/>
</dbReference>
<gene>
    <name evidence="1" type="ORF">MSAN_01073300</name>
</gene>
<dbReference type="AlphaFoldDB" id="A0A8H6YSQ6"/>
<dbReference type="EMBL" id="JACAZH010000007">
    <property type="protein sequence ID" value="KAF7364141.1"/>
    <property type="molecule type" value="Genomic_DNA"/>
</dbReference>
<sequence length="284" mass="31531">MRTIQALIQRSSSQGFGRRAATSMSSRRCFGLTREQPGKYEKLPVTISRTYASAVRHELIISTRPTGDSVPSLCPLPPIMSTQDRAYVLAVCKAPSNLSYEAFQSKFTSIVDTLLALPISQQKFLKFDIIYQTEFGDEQLRALGLTKTPPGAVVTAECATVADFLEMIQVPEFANVVQDGRKSLYGNNPPVDAFVADVKTHLDRPASASNRTLWVGAVPYLGNAPDVFRQSIGNFGDKLATLPVAEKFVKYSLWNSFPNNAIATPSKRSRFPHFDNRRRIHDRD</sequence>
<accession>A0A8H6YSQ6</accession>
<organism evidence="1 2">
    <name type="scientific">Mycena sanguinolenta</name>
    <dbReference type="NCBI Taxonomy" id="230812"/>
    <lineage>
        <taxon>Eukaryota</taxon>
        <taxon>Fungi</taxon>
        <taxon>Dikarya</taxon>
        <taxon>Basidiomycota</taxon>
        <taxon>Agaricomycotina</taxon>
        <taxon>Agaricomycetes</taxon>
        <taxon>Agaricomycetidae</taxon>
        <taxon>Agaricales</taxon>
        <taxon>Marasmiineae</taxon>
        <taxon>Mycenaceae</taxon>
        <taxon>Mycena</taxon>
    </lineage>
</organism>
<evidence type="ECO:0000313" key="2">
    <source>
        <dbReference type="Proteomes" id="UP000623467"/>
    </source>
</evidence>
<proteinExistence type="predicted"/>
<dbReference type="OrthoDB" id="3036022at2759"/>
<name>A0A8H6YSQ6_9AGAR</name>